<dbReference type="Proteomes" id="UP001145742">
    <property type="component" value="Unassembled WGS sequence"/>
</dbReference>
<organism evidence="1 2">
    <name type="scientific">Willisornis vidua</name>
    <name type="common">Xingu scale-backed antbird</name>
    <dbReference type="NCBI Taxonomy" id="1566151"/>
    <lineage>
        <taxon>Eukaryota</taxon>
        <taxon>Metazoa</taxon>
        <taxon>Chordata</taxon>
        <taxon>Craniata</taxon>
        <taxon>Vertebrata</taxon>
        <taxon>Euteleostomi</taxon>
        <taxon>Archelosauria</taxon>
        <taxon>Archosauria</taxon>
        <taxon>Dinosauria</taxon>
        <taxon>Saurischia</taxon>
        <taxon>Theropoda</taxon>
        <taxon>Coelurosauria</taxon>
        <taxon>Aves</taxon>
        <taxon>Neognathae</taxon>
        <taxon>Neoaves</taxon>
        <taxon>Telluraves</taxon>
        <taxon>Australaves</taxon>
        <taxon>Passeriformes</taxon>
        <taxon>Thamnophilidae</taxon>
        <taxon>Willisornis</taxon>
    </lineage>
</organism>
<name>A0ABQ9DE42_9PASS</name>
<accession>A0ABQ9DE42</accession>
<dbReference type="EMBL" id="WHWB01033799">
    <property type="protein sequence ID" value="KAJ7416831.1"/>
    <property type="molecule type" value="Genomic_DNA"/>
</dbReference>
<evidence type="ECO:0000313" key="2">
    <source>
        <dbReference type="Proteomes" id="UP001145742"/>
    </source>
</evidence>
<comment type="caution">
    <text evidence="1">The sequence shown here is derived from an EMBL/GenBank/DDBJ whole genome shotgun (WGS) entry which is preliminary data.</text>
</comment>
<reference evidence="1" key="1">
    <citation type="submission" date="2019-10" db="EMBL/GenBank/DDBJ databases">
        <authorList>
            <person name="Soares A.E.R."/>
            <person name="Aleixo A."/>
            <person name="Schneider P."/>
            <person name="Miyaki C.Y."/>
            <person name="Schneider M.P."/>
            <person name="Mello C."/>
            <person name="Vasconcelos A.T.R."/>
        </authorList>
    </citation>
    <scope>NUCLEOTIDE SEQUENCE</scope>
    <source>
        <tissue evidence="1">Muscle</tissue>
    </source>
</reference>
<protein>
    <submittedName>
        <fullName evidence="1">Uncharacterized protein</fullName>
    </submittedName>
</protein>
<evidence type="ECO:0000313" key="1">
    <source>
        <dbReference type="EMBL" id="KAJ7416831.1"/>
    </source>
</evidence>
<gene>
    <name evidence="1" type="ORF">WISP_68256</name>
</gene>
<keyword evidence="2" id="KW-1185">Reference proteome</keyword>
<proteinExistence type="predicted"/>
<sequence length="137" mass="15567">MVTSQTGTELFNALFASIFNSHDRPRGSQCPELEDHDCENDQLPVDPELVWDLVFQLDPYKPVGPDRIHPRIFKELIDVITKPVFMILNNSACVLKESSSVMYSVSPYLPIGDQTGPLMIVNMVNISDLEKNEIIFW</sequence>